<dbReference type="EMBL" id="PYGE01000001">
    <property type="protein sequence ID" value="PSL08446.1"/>
    <property type="molecule type" value="Genomic_DNA"/>
</dbReference>
<protein>
    <submittedName>
        <fullName evidence="1">Uncharacterized protein</fullName>
    </submittedName>
</protein>
<comment type="caution">
    <text evidence="1">The sequence shown here is derived from an EMBL/GenBank/DDBJ whole genome shotgun (WGS) entry which is preliminary data.</text>
</comment>
<sequence length="58" mass="6204">MAYGSDVGKEASAIVDPINVAPDAPMGAEVNDPVTAVTMTATIIWELFEQWIKRLRGG</sequence>
<keyword evidence="2" id="KW-1185">Reference proteome</keyword>
<proteinExistence type="predicted"/>
<organism evidence="1 2">
    <name type="scientific">Haloactinopolyspora alba</name>
    <dbReference type="NCBI Taxonomy" id="648780"/>
    <lineage>
        <taxon>Bacteria</taxon>
        <taxon>Bacillati</taxon>
        <taxon>Actinomycetota</taxon>
        <taxon>Actinomycetes</taxon>
        <taxon>Jiangellales</taxon>
        <taxon>Jiangellaceae</taxon>
        <taxon>Haloactinopolyspora</taxon>
    </lineage>
</organism>
<evidence type="ECO:0000313" key="1">
    <source>
        <dbReference type="EMBL" id="PSL08446.1"/>
    </source>
</evidence>
<reference evidence="1 2" key="1">
    <citation type="submission" date="2018-03" db="EMBL/GenBank/DDBJ databases">
        <title>Genomic Encyclopedia of Archaeal and Bacterial Type Strains, Phase II (KMG-II): from individual species to whole genera.</title>
        <authorList>
            <person name="Goeker M."/>
        </authorList>
    </citation>
    <scope>NUCLEOTIDE SEQUENCE [LARGE SCALE GENOMIC DNA]</scope>
    <source>
        <strain evidence="1 2">DSM 45211</strain>
    </source>
</reference>
<evidence type="ECO:0000313" key="2">
    <source>
        <dbReference type="Proteomes" id="UP000243528"/>
    </source>
</evidence>
<accession>A0A2P8EG54</accession>
<gene>
    <name evidence="1" type="ORF">CLV30_101418</name>
</gene>
<name>A0A2P8EG54_9ACTN</name>
<dbReference type="AlphaFoldDB" id="A0A2P8EG54"/>
<dbReference type="Proteomes" id="UP000243528">
    <property type="component" value="Unassembled WGS sequence"/>
</dbReference>